<dbReference type="InterPro" id="IPR006680">
    <property type="entry name" value="Amidohydro-rel"/>
</dbReference>
<dbReference type="Pfam" id="PF01979">
    <property type="entry name" value="Amidohydro_1"/>
    <property type="match status" value="1"/>
</dbReference>
<name>D5MIW5_METO1</name>
<dbReference type="InterPro" id="IPR011059">
    <property type="entry name" value="Metal-dep_hydrolase_composite"/>
</dbReference>
<dbReference type="SUPFAM" id="SSF51556">
    <property type="entry name" value="Metallo-dependent hydrolases"/>
    <property type="match status" value="1"/>
</dbReference>
<dbReference type="EC" id="3.5.4.28" evidence="3"/>
<dbReference type="STRING" id="671143.DAMO_2575"/>
<dbReference type="HOGENOM" id="CLU_012358_2_5_0"/>
<keyword evidence="1 3" id="KW-0378">Hydrolase</keyword>
<proteinExistence type="predicted"/>
<accession>D5MIW5</accession>
<dbReference type="KEGG" id="mox:DAMO_2575"/>
<feature type="domain" description="Amidohydrolase-related" evidence="2">
    <location>
        <begin position="54"/>
        <end position="413"/>
    </location>
</feature>
<dbReference type="InterPro" id="IPR050287">
    <property type="entry name" value="MTA/SAH_deaminase"/>
</dbReference>
<gene>
    <name evidence="3" type="ORF">DAMO_2575</name>
</gene>
<dbReference type="InterPro" id="IPR032466">
    <property type="entry name" value="Metal_Hydrolase"/>
</dbReference>
<evidence type="ECO:0000256" key="1">
    <source>
        <dbReference type="ARBA" id="ARBA00022801"/>
    </source>
</evidence>
<dbReference type="EMBL" id="FP565575">
    <property type="protein sequence ID" value="CBE69648.1"/>
    <property type="molecule type" value="Genomic_DNA"/>
</dbReference>
<dbReference type="Gene3D" id="3.20.20.140">
    <property type="entry name" value="Metal-dependent hydrolases"/>
    <property type="match status" value="1"/>
</dbReference>
<reference evidence="3 4" key="1">
    <citation type="journal article" date="2010" name="Nature">
        <title>Nitrite-driven anaerobic methane oxidation by oxygenic bacteria.</title>
        <authorList>
            <person name="Ettwig K.F."/>
            <person name="Butler M.K."/>
            <person name="Le Paslier D."/>
            <person name="Pelletier E."/>
            <person name="Mangenot S."/>
            <person name="Kuypers M.M.M."/>
            <person name="Schreiber F."/>
            <person name="Dutilh B.E."/>
            <person name="Zedelius J."/>
            <person name="de Beer D."/>
            <person name="Gloerich J."/>
            <person name="Wessels H.J.C.T."/>
            <person name="van Allen T."/>
            <person name="Luesken F."/>
            <person name="Wu M."/>
            <person name="van de Pas-Schoonen K.T."/>
            <person name="Op den Camp H.J.M."/>
            <person name="Janssen-Megens E.M."/>
            <person name="Francoijs K-J."/>
            <person name="Stunnenberg H."/>
            <person name="Weissenbach J."/>
            <person name="Jetten M.S.M."/>
            <person name="Strous M."/>
        </authorList>
    </citation>
    <scope>NUCLEOTIDE SEQUENCE [LARGE SCALE GENOMIC DNA]</scope>
</reference>
<sequence>MILTARLLLPISSPPIMDGGLLIRDGTICAVDKASALIRDFPTEPHDDLGRAALLPGLVNAHTHLELTGLYGRLPFGKSFTEWAISLLDLRPGLDDEFFAASARLGATTLLRGGVTCVADITTSGSSVASLKAAGLRGIIFQEILGLDPEQATERLDTAEKALQSLQLQATDSLLSVGLSPHAPYSLSESLLLRCAELLRRRRLPATIHVAESPEEVAYIGLGLGPIATTLLPAVGRHSPSHRVCGESPIALLDRAGLLSDRLTAVHGVHIGISDLQLLKQRGVALAVCPRSNHYLKVGTAPLPRCLAASLRVGLGTDSLASNQTLSLWDEMQFAHRLYGEAVTAQQLVTMATLGGAAALGMAGTIGSFAPGKRADLTALAIDRVDDVDPYESLLDQASDDSVVLSMVEGKILYQREGTARWNCH</sequence>
<dbReference type="PANTHER" id="PTHR43794">
    <property type="entry name" value="AMINOHYDROLASE SSNA-RELATED"/>
    <property type="match status" value="1"/>
</dbReference>
<dbReference type="AlphaFoldDB" id="D5MIW5"/>
<protein>
    <submittedName>
        <fullName evidence="3">Putative 5-methylthioadenosine/S-adenosylhomocysteine deaminase (MTA/SAH deaminase)</fullName>
        <ecNumber evidence="3">3.5.4.28</ecNumber>
    </submittedName>
</protein>
<evidence type="ECO:0000259" key="2">
    <source>
        <dbReference type="Pfam" id="PF01979"/>
    </source>
</evidence>
<dbReference type="GO" id="GO:0050270">
    <property type="term" value="F:S-adenosylhomocysteine deaminase activity"/>
    <property type="evidence" value="ECO:0007669"/>
    <property type="project" value="UniProtKB-EC"/>
</dbReference>
<dbReference type="SUPFAM" id="SSF51338">
    <property type="entry name" value="Composite domain of metallo-dependent hydrolases"/>
    <property type="match status" value="2"/>
</dbReference>
<dbReference type="Proteomes" id="UP000006898">
    <property type="component" value="Chromosome"/>
</dbReference>
<evidence type="ECO:0000313" key="4">
    <source>
        <dbReference type="Proteomes" id="UP000006898"/>
    </source>
</evidence>
<dbReference type="PANTHER" id="PTHR43794:SF11">
    <property type="entry name" value="AMIDOHYDROLASE-RELATED DOMAIN-CONTAINING PROTEIN"/>
    <property type="match status" value="1"/>
</dbReference>
<organism evidence="3 4">
    <name type="scientific">Methylomirabilis oxygeniifera</name>
    <dbReference type="NCBI Taxonomy" id="671143"/>
    <lineage>
        <taxon>Bacteria</taxon>
        <taxon>Candidatus Methylomirabilota</taxon>
        <taxon>Candidatus Methylomirabilia</taxon>
        <taxon>Candidatus Methylomirabilales</taxon>
        <taxon>Candidatus Methylomirabilaceae</taxon>
        <taxon>Candidatus Methylomirabilis</taxon>
    </lineage>
</organism>
<evidence type="ECO:0000313" key="3">
    <source>
        <dbReference type="EMBL" id="CBE69648.1"/>
    </source>
</evidence>
<dbReference type="eggNOG" id="COG0402">
    <property type="taxonomic scope" value="Bacteria"/>
</dbReference>